<dbReference type="InterPro" id="IPR036365">
    <property type="entry name" value="PGBD-like_sf"/>
</dbReference>
<dbReference type="Pfam" id="PF01471">
    <property type="entry name" value="PG_binding_1"/>
    <property type="match status" value="1"/>
</dbReference>
<sequence>MTQWGSKYLGDQGYAPIEILRYYYGENMYINTAEQIAGIPASWPGYDLTIGSSGDKVRQMQEQINRIARDYPSIPTIAADGQYGESTAAAVRKFQNVFGLPETGVVDYPTWYKISEIYVGVSRIAELN</sequence>
<dbReference type="Proteomes" id="UP000613208">
    <property type="component" value="Unassembled WGS sequence"/>
</dbReference>
<organism evidence="2 3">
    <name type="scientific">Anaerostipes butyraticus</name>
    <dbReference type="NCBI Taxonomy" id="645466"/>
    <lineage>
        <taxon>Bacteria</taxon>
        <taxon>Bacillati</taxon>
        <taxon>Bacillota</taxon>
        <taxon>Clostridia</taxon>
        <taxon>Lachnospirales</taxon>
        <taxon>Lachnospiraceae</taxon>
        <taxon>Anaerostipes</taxon>
    </lineage>
</organism>
<protein>
    <recommendedName>
        <fullName evidence="1">Peptidoglycan binding-like domain-containing protein</fullName>
    </recommendedName>
</protein>
<gene>
    <name evidence="2" type="ORF">ANBU17_20590</name>
</gene>
<dbReference type="Gene3D" id="1.10.101.10">
    <property type="entry name" value="PGBD-like superfamily/PGBD"/>
    <property type="match status" value="1"/>
</dbReference>
<keyword evidence="3" id="KW-1185">Reference proteome</keyword>
<dbReference type="InterPro" id="IPR002477">
    <property type="entry name" value="Peptidoglycan-bd-like"/>
</dbReference>
<evidence type="ECO:0000313" key="3">
    <source>
        <dbReference type="Proteomes" id="UP000613208"/>
    </source>
</evidence>
<dbReference type="InterPro" id="IPR036366">
    <property type="entry name" value="PGBDSf"/>
</dbReference>
<proteinExistence type="predicted"/>
<comment type="caution">
    <text evidence="2">The sequence shown here is derived from an EMBL/GenBank/DDBJ whole genome shotgun (WGS) entry which is preliminary data.</text>
</comment>
<name>A0A916Q7P2_9FIRM</name>
<evidence type="ECO:0000259" key="1">
    <source>
        <dbReference type="Pfam" id="PF01471"/>
    </source>
</evidence>
<feature type="domain" description="Peptidoglycan binding-like" evidence="1">
    <location>
        <begin position="53"/>
        <end position="113"/>
    </location>
</feature>
<dbReference type="EMBL" id="BLYI01000043">
    <property type="protein sequence ID" value="GFO85712.1"/>
    <property type="molecule type" value="Genomic_DNA"/>
</dbReference>
<evidence type="ECO:0000313" key="2">
    <source>
        <dbReference type="EMBL" id="GFO85712.1"/>
    </source>
</evidence>
<accession>A0A916Q7P2</accession>
<reference evidence="2" key="1">
    <citation type="submission" date="2020-06" db="EMBL/GenBank/DDBJ databases">
        <title>Characterization of fructooligosaccharide metabolism and fructooligosaccharide-degrading enzymes in human commensal butyrate producers.</title>
        <authorList>
            <person name="Tanno H."/>
            <person name="Fujii T."/>
            <person name="Hirano K."/>
            <person name="Maeno S."/>
            <person name="Tonozuka T."/>
            <person name="Sakamoto M."/>
            <person name="Ohkuma M."/>
            <person name="Tochio T."/>
            <person name="Endo A."/>
        </authorList>
    </citation>
    <scope>NUCLEOTIDE SEQUENCE</scope>
    <source>
        <strain evidence="2">JCM 17466</strain>
    </source>
</reference>
<dbReference type="AlphaFoldDB" id="A0A916Q7P2"/>
<dbReference type="SUPFAM" id="SSF47090">
    <property type="entry name" value="PGBD-like"/>
    <property type="match status" value="1"/>
</dbReference>